<dbReference type="PANTHER" id="PTHR16299:SF2">
    <property type="entry name" value="CENTROSOMAL PROTEIN KIZUNA"/>
    <property type="match status" value="1"/>
</dbReference>
<comment type="subcellular location">
    <subcellularLocation>
        <location evidence="1">Cytoplasm</location>
        <location evidence="1">Cytoskeleton</location>
        <location evidence="1">Cilium basal body</location>
    </subcellularLocation>
    <subcellularLocation>
        <location evidence="2">Cytoplasm</location>
        <location evidence="2">Cytoskeleton</location>
        <location evidence="2">Microtubule organizing center</location>
        <location evidence="2">Centrosome</location>
    </subcellularLocation>
</comment>
<evidence type="ECO:0000256" key="1">
    <source>
        <dbReference type="ARBA" id="ARBA00004120"/>
    </source>
</evidence>
<evidence type="ECO:0000256" key="2">
    <source>
        <dbReference type="ARBA" id="ARBA00004300"/>
    </source>
</evidence>
<sequence>SEARRLELERKLIEYRKSDAYLMKVKHMKLKKYLKEIDERHKGALLRNQRLLREFDRFEAHVKTSGSEMIQKMEAWYGREMKSTLPLQEGDLSAEDNKEEDQEEQMLRMGMQAGISTREAMPRGLFHPATVSMGHHTSSISAAGGLDMGHNPPQAAESSLVPDLPLCPLSLGGLGQKSRSTHLEGDASVEETGRRGDLASSEEGSKQLISSSSAPEEEQLQGNIPGADSVLNNWGACQEVNQECSPELPLSTEEEMLSTLGEGQGRVSPAASWGPQAAEGPPLQPPPPPTVQEEPSISSVPDSFCNRAGSLKEDDLEACEAVVLHQLQALLTEQQRDLDVLRAQLGDHGIFLRKHQVQLTEEVAEMFERLLVSGKEAEDGQALPVLREALPEECGDRSSIQSNESSCSLPLIPDTSREIKQAKHLPQLTSTGEQGGDIGNNSSKTKESLEMHLESSSSSNERSLPLSRTETRKGIVPVIKSKAFWGESDDSSSEIEAALRPQTHSTGADEFDDFYD</sequence>
<feature type="compositionally biased region" description="Basic and acidic residues" evidence="10">
    <location>
        <begin position="181"/>
        <end position="197"/>
    </location>
</feature>
<keyword evidence="5" id="KW-0963">Cytoplasm</keyword>
<accession>A0A7L3NW10</accession>
<reference evidence="11 12" key="1">
    <citation type="submission" date="2019-09" db="EMBL/GenBank/DDBJ databases">
        <title>Bird 10,000 Genomes (B10K) Project - Family phase.</title>
        <authorList>
            <person name="Zhang G."/>
        </authorList>
    </citation>
    <scope>NUCLEOTIDE SEQUENCE [LARGE SCALE GENOMIC DNA]</scope>
    <source>
        <strain evidence="11">OUT-0002</strain>
    </source>
</reference>
<feature type="non-terminal residue" evidence="11">
    <location>
        <position position="1"/>
    </location>
</feature>
<evidence type="ECO:0000256" key="7">
    <source>
        <dbReference type="ARBA" id="ARBA00023273"/>
    </source>
</evidence>
<keyword evidence="12" id="KW-1185">Reference proteome</keyword>
<evidence type="ECO:0000256" key="10">
    <source>
        <dbReference type="SAM" id="MobiDB-lite"/>
    </source>
</evidence>
<dbReference type="AlphaFoldDB" id="A0A7L3NW10"/>
<comment type="similarity">
    <text evidence="3">Belongs to the kizuna family.</text>
</comment>
<feature type="region of interest" description="Disordered" evidence="10">
    <location>
        <begin position="423"/>
        <end position="472"/>
    </location>
</feature>
<feature type="region of interest" description="Disordered" evidence="10">
    <location>
        <begin position="254"/>
        <end position="306"/>
    </location>
</feature>
<evidence type="ECO:0000256" key="4">
    <source>
        <dbReference type="ARBA" id="ARBA00013872"/>
    </source>
</evidence>
<dbReference type="GO" id="GO:0005813">
    <property type="term" value="C:centrosome"/>
    <property type="evidence" value="ECO:0007669"/>
    <property type="project" value="UniProtKB-SubCell"/>
</dbReference>
<protein>
    <recommendedName>
        <fullName evidence="4">Centrosomal protein kizuna</fullName>
    </recommendedName>
    <alternativeName>
        <fullName evidence="9">Polo-like kinase 1 substrate 1</fullName>
    </alternativeName>
</protein>
<comment type="function">
    <text evidence="8">Centrosomal protein required for establishing a robust mitotic centrosome architecture that can endure the forces that converge on the centrosomes during spindle formation. Required for stabilizing the expanded pericentriolar material around the centriole.</text>
</comment>
<keyword evidence="7" id="KW-0966">Cell projection</keyword>
<proteinExistence type="inferred from homology"/>
<evidence type="ECO:0000256" key="3">
    <source>
        <dbReference type="ARBA" id="ARBA00010767"/>
    </source>
</evidence>
<feature type="compositionally biased region" description="Basic and acidic residues" evidence="10">
    <location>
        <begin position="444"/>
        <end position="453"/>
    </location>
</feature>
<dbReference type="Proteomes" id="UP000579904">
    <property type="component" value="Unassembled WGS sequence"/>
</dbReference>
<dbReference type="EMBL" id="VZUB01046288">
    <property type="protein sequence ID" value="NXU80898.1"/>
    <property type="molecule type" value="Genomic_DNA"/>
</dbReference>
<evidence type="ECO:0000256" key="9">
    <source>
        <dbReference type="ARBA" id="ARBA00031153"/>
    </source>
</evidence>
<organism evidence="11 12">
    <name type="scientific">Oreotrochilus melanogaster</name>
    <dbReference type="NCBI Taxonomy" id="689266"/>
    <lineage>
        <taxon>Eukaryota</taxon>
        <taxon>Metazoa</taxon>
        <taxon>Chordata</taxon>
        <taxon>Craniata</taxon>
        <taxon>Vertebrata</taxon>
        <taxon>Euteleostomi</taxon>
        <taxon>Archelosauria</taxon>
        <taxon>Archosauria</taxon>
        <taxon>Dinosauria</taxon>
        <taxon>Saurischia</taxon>
        <taxon>Theropoda</taxon>
        <taxon>Coelurosauria</taxon>
        <taxon>Aves</taxon>
        <taxon>Neognathae</taxon>
        <taxon>Neoaves</taxon>
        <taxon>Strisores</taxon>
        <taxon>Apodiformes</taxon>
        <taxon>Trochilidae</taxon>
        <taxon>Oreotrochilus</taxon>
    </lineage>
</organism>
<feature type="non-terminal residue" evidence="11">
    <location>
        <position position="516"/>
    </location>
</feature>
<evidence type="ECO:0000256" key="6">
    <source>
        <dbReference type="ARBA" id="ARBA00023212"/>
    </source>
</evidence>
<dbReference type="PANTHER" id="PTHR16299">
    <property type="entry name" value="CENTROSOMAL PROTEIN KIZUNA"/>
    <property type="match status" value="1"/>
</dbReference>
<feature type="region of interest" description="Disordered" evidence="10">
    <location>
        <begin position="136"/>
        <end position="227"/>
    </location>
</feature>
<evidence type="ECO:0000313" key="11">
    <source>
        <dbReference type="EMBL" id="NXU80898.1"/>
    </source>
</evidence>
<comment type="caution">
    <text evidence="11">The sequence shown here is derived from an EMBL/GenBank/DDBJ whole genome shotgun (WGS) entry which is preliminary data.</text>
</comment>
<gene>
    <name evidence="11" type="primary">Kiz</name>
    <name evidence="11" type="ORF">OREMEL_R10086</name>
</gene>
<keyword evidence="6" id="KW-0206">Cytoskeleton</keyword>
<evidence type="ECO:0000256" key="8">
    <source>
        <dbReference type="ARBA" id="ARBA00024919"/>
    </source>
</evidence>
<feature type="region of interest" description="Disordered" evidence="10">
    <location>
        <begin position="486"/>
        <end position="516"/>
    </location>
</feature>
<dbReference type="GO" id="GO:0007051">
    <property type="term" value="P:spindle organization"/>
    <property type="evidence" value="ECO:0007669"/>
    <property type="project" value="InterPro"/>
</dbReference>
<dbReference type="InterPro" id="IPR026742">
    <property type="entry name" value="Centrosomal_kizuma"/>
</dbReference>
<feature type="compositionally biased region" description="Low complexity" evidence="10">
    <location>
        <begin position="454"/>
        <end position="467"/>
    </location>
</feature>
<dbReference type="OrthoDB" id="8015657at2759"/>
<evidence type="ECO:0000313" key="12">
    <source>
        <dbReference type="Proteomes" id="UP000579904"/>
    </source>
</evidence>
<feature type="compositionally biased region" description="Low complexity" evidence="10">
    <location>
        <begin position="162"/>
        <end position="171"/>
    </location>
</feature>
<name>A0A7L3NW10_9AVES</name>
<evidence type="ECO:0000256" key="5">
    <source>
        <dbReference type="ARBA" id="ARBA00022490"/>
    </source>
</evidence>